<evidence type="ECO:0000313" key="8">
    <source>
        <dbReference type="EMBL" id="EAQ90524.1"/>
    </source>
</evidence>
<dbReference type="GeneID" id="4388760"/>
<feature type="compositionally biased region" description="Basic and acidic residues" evidence="6">
    <location>
        <begin position="666"/>
        <end position="681"/>
    </location>
</feature>
<comment type="similarity">
    <text evidence="1">Belongs to the peptidase C48 family.</text>
</comment>
<feature type="compositionally biased region" description="Basic and acidic residues" evidence="6">
    <location>
        <begin position="472"/>
        <end position="485"/>
    </location>
</feature>
<dbReference type="OrthoDB" id="442460at2759"/>
<dbReference type="InterPro" id="IPR003653">
    <property type="entry name" value="Peptidase_C48_C"/>
</dbReference>
<dbReference type="eggNOG" id="KOG0779">
    <property type="taxonomic scope" value="Eukaryota"/>
</dbReference>
<dbReference type="PROSITE" id="PS50600">
    <property type="entry name" value="ULP_PROTEASE"/>
    <property type="match status" value="1"/>
</dbReference>
<feature type="compositionally biased region" description="Polar residues" evidence="6">
    <location>
        <begin position="691"/>
        <end position="713"/>
    </location>
</feature>
<sequence length="893" mass="98297">MTSQASRGRISHQDPIDDDFDVLNPAQKPAPRQQRTARLILASNATRDPVDACILSKPTRPGLSPRNKKRPNHELVDDEDELAWGTSGREPPTASERQAVEGSPKNKSPSLSRRGDMKSTKWADVRGDRIPTGVGVVAAVCQPNFRFAASNGQNNCFLRPTDGPELRVFTHESLPAEPYQWLKITGKANTLFYHPDSSLIKLTQSRDQTSILIGAHSRNQVSDRRLSDGTPVRLTEANEASPRANAAFTESAPASSRTPIRHQMQVSAQHTGTPVPPFGTASERAPVASRSLRTRDIFQQGPAPEMPRVSAVRRWSDENQDWAQGWDMPLIRRRTTVDKEDIPRLDEGQCLNDNLIGYGLRYLFDVFGARTKDLHKRVYLHNSFFYEKLKAGRGAINYDGVKNWTTKVDLLSFDYIIVPVNEHYHWWVAIICNPGKLDPASRRASGDTRDPPAQVMDGKVNGATSDVEMTDVTEKRPPRSPRDKTNMVKSDLVDLVSDDKNVSIDLTSTFRAKQPKKAKAGAKTYSPDDPRIITLDSLGSTHPQAISHLRKYLLAEFEDKRKTVITDPPTTLGMKAVNIPEQNNLCDCGVYLLGYIQEFVKDPDQFVRTLLQKESPDWKFDPSDLRNLWRETIFEERKQHLKPQRGPKAKLEASAAASPPKSSVEPSRHPSQDNTTEDTKGTDTLNGKLGNETNSSGHSVPNSTSGSPMNVDTPQVDGPSTEPTRCATQPTRTSGGEKPQVSEMVRAPLSPRPPALQQDNLDEATVPIPTVEDDPVSLTVKAPDAEDLPGSPSPSRGDPLLLSPLSSTSPSGPAEDGETTVEVLPASFHSPNAAKPRATQGRPEPSSPASVRRRRAAKARPKHTTSHFVVDEGPVVMSAEVVRNSDPIDLTDD</sequence>
<dbReference type="VEuPathDB" id="FungiDB:CHGG_02459"/>
<feature type="compositionally biased region" description="Basic and acidic residues" evidence="6">
    <location>
        <begin position="439"/>
        <end position="450"/>
    </location>
</feature>
<dbReference type="GO" id="GO:0005737">
    <property type="term" value="C:cytoplasm"/>
    <property type="evidence" value="ECO:0007669"/>
    <property type="project" value="TreeGrafter"/>
</dbReference>
<protein>
    <recommendedName>
        <fullName evidence="7">Ubiquitin-like protease family profile domain-containing protein</fullName>
    </recommendedName>
</protein>
<dbReference type="GO" id="GO:0070139">
    <property type="term" value="F:SUMO-specific endopeptidase activity"/>
    <property type="evidence" value="ECO:0007669"/>
    <property type="project" value="TreeGrafter"/>
</dbReference>
<dbReference type="PANTHER" id="PTHR46896">
    <property type="entry name" value="SENTRIN-SPECIFIC PROTEASE"/>
    <property type="match status" value="1"/>
</dbReference>
<evidence type="ECO:0000256" key="4">
    <source>
        <dbReference type="ARBA" id="ARBA00022786"/>
    </source>
</evidence>
<gene>
    <name evidence="8" type="ORF">CHGG_02459</name>
</gene>
<evidence type="ECO:0000259" key="7">
    <source>
        <dbReference type="PROSITE" id="PS50600"/>
    </source>
</evidence>
<keyword evidence="4" id="KW-0833">Ubl conjugation pathway</keyword>
<feature type="region of interest" description="Disordered" evidence="6">
    <location>
        <begin position="222"/>
        <end position="259"/>
    </location>
</feature>
<feature type="domain" description="Ubiquitin-like protease family profile" evidence="7">
    <location>
        <begin position="335"/>
        <end position="599"/>
    </location>
</feature>
<dbReference type="InterPro" id="IPR057501">
    <property type="entry name" value="DeUb_enz_PH"/>
</dbReference>
<keyword evidence="2" id="KW-0597">Phosphoprotein</keyword>
<dbReference type="AlphaFoldDB" id="Q2HBE5"/>
<feature type="compositionally biased region" description="Polar residues" evidence="6">
    <location>
        <begin position="721"/>
        <end position="734"/>
    </location>
</feature>
<reference evidence="9" key="1">
    <citation type="journal article" date="2015" name="Genome Announc.">
        <title>Draft genome sequence of the cellulolytic fungus Chaetomium globosum.</title>
        <authorList>
            <person name="Cuomo C.A."/>
            <person name="Untereiner W.A."/>
            <person name="Ma L.-J."/>
            <person name="Grabherr M."/>
            <person name="Birren B.W."/>
        </authorList>
    </citation>
    <scope>NUCLEOTIDE SEQUENCE [LARGE SCALE GENOMIC DNA]</scope>
    <source>
        <strain evidence="9">ATCC 6205 / CBS 148.51 / DSM 1962 / NBRC 6347 / NRRL 1970</strain>
    </source>
</reference>
<keyword evidence="5" id="KW-0378">Hydrolase</keyword>
<dbReference type="InterPro" id="IPR051947">
    <property type="entry name" value="Sentrin-specific_protease"/>
</dbReference>
<evidence type="ECO:0000256" key="3">
    <source>
        <dbReference type="ARBA" id="ARBA00022670"/>
    </source>
</evidence>
<evidence type="ECO:0000256" key="6">
    <source>
        <dbReference type="SAM" id="MobiDB-lite"/>
    </source>
</evidence>
<evidence type="ECO:0000256" key="5">
    <source>
        <dbReference type="ARBA" id="ARBA00022801"/>
    </source>
</evidence>
<feature type="compositionally biased region" description="Low complexity" evidence="6">
    <location>
        <begin position="788"/>
        <end position="813"/>
    </location>
</feature>
<keyword evidence="3" id="KW-0645">Protease</keyword>
<dbReference type="InParanoid" id="Q2HBE5"/>
<dbReference type="GO" id="GO:0006508">
    <property type="term" value="P:proteolysis"/>
    <property type="evidence" value="ECO:0007669"/>
    <property type="project" value="UniProtKB-KW"/>
</dbReference>
<dbReference type="OMA" id="ACILSKP"/>
<dbReference type="InterPro" id="IPR038765">
    <property type="entry name" value="Papain-like_cys_pep_sf"/>
</dbReference>
<keyword evidence="9" id="KW-1185">Reference proteome</keyword>
<evidence type="ECO:0000256" key="2">
    <source>
        <dbReference type="ARBA" id="ARBA00022553"/>
    </source>
</evidence>
<dbReference type="GO" id="GO:0016926">
    <property type="term" value="P:protein desumoylation"/>
    <property type="evidence" value="ECO:0007669"/>
    <property type="project" value="TreeGrafter"/>
</dbReference>
<feature type="region of interest" description="Disordered" evidence="6">
    <location>
        <begin position="439"/>
        <end position="485"/>
    </location>
</feature>
<feature type="compositionally biased region" description="Low complexity" evidence="6">
    <location>
        <begin position="652"/>
        <end position="665"/>
    </location>
</feature>
<accession>Q2HBE5</accession>
<dbReference type="Proteomes" id="UP000001056">
    <property type="component" value="Unassembled WGS sequence"/>
</dbReference>
<dbReference type="HOGENOM" id="CLU_323639_0_0_1"/>
<evidence type="ECO:0000256" key="1">
    <source>
        <dbReference type="ARBA" id="ARBA00005234"/>
    </source>
</evidence>
<evidence type="ECO:0000313" key="9">
    <source>
        <dbReference type="Proteomes" id="UP000001056"/>
    </source>
</evidence>
<feature type="region of interest" description="Disordered" evidence="6">
    <location>
        <begin position="1"/>
        <end position="124"/>
    </location>
</feature>
<dbReference type="GO" id="GO:0005634">
    <property type="term" value="C:nucleus"/>
    <property type="evidence" value="ECO:0007669"/>
    <property type="project" value="TreeGrafter"/>
</dbReference>
<dbReference type="EMBL" id="CH408030">
    <property type="protein sequence ID" value="EAQ90524.1"/>
    <property type="molecule type" value="Genomic_DNA"/>
</dbReference>
<organism evidence="8 9">
    <name type="scientific">Chaetomium globosum (strain ATCC 6205 / CBS 148.51 / DSM 1962 / NBRC 6347 / NRRL 1970)</name>
    <name type="common">Soil fungus</name>
    <dbReference type="NCBI Taxonomy" id="306901"/>
    <lineage>
        <taxon>Eukaryota</taxon>
        <taxon>Fungi</taxon>
        <taxon>Dikarya</taxon>
        <taxon>Ascomycota</taxon>
        <taxon>Pezizomycotina</taxon>
        <taxon>Sordariomycetes</taxon>
        <taxon>Sordariomycetidae</taxon>
        <taxon>Sordariales</taxon>
        <taxon>Chaetomiaceae</taxon>
        <taxon>Chaetomium</taxon>
    </lineage>
</organism>
<dbReference type="STRING" id="306901.Q2HBE5"/>
<feature type="compositionally biased region" description="Basic residues" evidence="6">
    <location>
        <begin position="851"/>
        <end position="865"/>
    </location>
</feature>
<feature type="compositionally biased region" description="Basic and acidic residues" evidence="6">
    <location>
        <begin position="113"/>
        <end position="124"/>
    </location>
</feature>
<feature type="compositionally biased region" description="Basic residues" evidence="6">
    <location>
        <begin position="639"/>
        <end position="648"/>
    </location>
</feature>
<dbReference type="Gene3D" id="3.40.395.10">
    <property type="entry name" value="Adenoviral Proteinase, Chain A"/>
    <property type="match status" value="1"/>
</dbReference>
<dbReference type="RefSeq" id="XP_001228975.1">
    <property type="nucleotide sequence ID" value="XM_001228974.1"/>
</dbReference>
<dbReference type="PANTHER" id="PTHR46896:SF3">
    <property type="entry name" value="FI06413P-RELATED"/>
    <property type="match status" value="1"/>
</dbReference>
<dbReference type="Pfam" id="PF02902">
    <property type="entry name" value="Peptidase_C48"/>
    <property type="match status" value="1"/>
</dbReference>
<name>Q2HBE5_CHAGB</name>
<dbReference type="Pfam" id="PF25424">
    <property type="entry name" value="PH_35"/>
    <property type="match status" value="1"/>
</dbReference>
<dbReference type="SUPFAM" id="SSF54001">
    <property type="entry name" value="Cysteine proteinases"/>
    <property type="match status" value="1"/>
</dbReference>
<proteinExistence type="inferred from homology"/>
<feature type="region of interest" description="Disordered" evidence="6">
    <location>
        <begin position="639"/>
        <end position="867"/>
    </location>
</feature>